<evidence type="ECO:0000313" key="9">
    <source>
        <dbReference type="Proteomes" id="UP000315010"/>
    </source>
</evidence>
<keyword evidence="9" id="KW-1185">Reference proteome</keyword>
<keyword evidence="2" id="KW-0479">Metal-binding</keyword>
<dbReference type="OrthoDB" id="9810688at2"/>
<evidence type="ECO:0000256" key="1">
    <source>
        <dbReference type="ARBA" id="ARBA00022485"/>
    </source>
</evidence>
<keyword evidence="1" id="KW-0004">4Fe-4S</keyword>
<accession>A0A5C5YZZ8</accession>
<dbReference type="GO" id="GO:0046872">
    <property type="term" value="F:metal ion binding"/>
    <property type="evidence" value="ECO:0007669"/>
    <property type="project" value="UniProtKB-KW"/>
</dbReference>
<dbReference type="RefSeq" id="WP_146395929.1">
    <property type="nucleotide sequence ID" value="NZ_SJPJ01000001.1"/>
</dbReference>
<proteinExistence type="predicted"/>
<dbReference type="PROSITE" id="PS50042">
    <property type="entry name" value="CNMP_BINDING_3"/>
    <property type="match status" value="3"/>
</dbReference>
<evidence type="ECO:0000313" key="8">
    <source>
        <dbReference type="EMBL" id="TWT80712.1"/>
    </source>
</evidence>
<dbReference type="Gene3D" id="2.60.120.10">
    <property type="entry name" value="Jelly Rolls"/>
    <property type="match status" value="2"/>
</dbReference>
<dbReference type="SUPFAM" id="SSF54862">
    <property type="entry name" value="4Fe-4S ferredoxins"/>
    <property type="match status" value="1"/>
</dbReference>
<dbReference type="CDD" id="cd16367">
    <property type="entry name" value="DMSOR_beta_like"/>
    <property type="match status" value="1"/>
</dbReference>
<organism evidence="8 9">
    <name type="scientific">Novipirellula herctigrandis</name>
    <dbReference type="NCBI Taxonomy" id="2527986"/>
    <lineage>
        <taxon>Bacteria</taxon>
        <taxon>Pseudomonadati</taxon>
        <taxon>Planctomycetota</taxon>
        <taxon>Planctomycetia</taxon>
        <taxon>Pirellulales</taxon>
        <taxon>Pirellulaceae</taxon>
        <taxon>Novipirellula</taxon>
    </lineage>
</organism>
<dbReference type="AlphaFoldDB" id="A0A5C5YZZ8"/>
<dbReference type="Proteomes" id="UP000315010">
    <property type="component" value="Unassembled WGS sequence"/>
</dbReference>
<evidence type="ECO:0000259" key="6">
    <source>
        <dbReference type="PROSITE" id="PS50042"/>
    </source>
</evidence>
<dbReference type="Pfam" id="PF13247">
    <property type="entry name" value="Fer4_11"/>
    <property type="match status" value="1"/>
</dbReference>
<dbReference type="InterPro" id="IPR017900">
    <property type="entry name" value="4Fe4S_Fe_S_CS"/>
</dbReference>
<dbReference type="SUPFAM" id="SSF51206">
    <property type="entry name" value="cAMP-binding domain-like"/>
    <property type="match status" value="2"/>
</dbReference>
<reference evidence="8 9" key="1">
    <citation type="submission" date="2019-02" db="EMBL/GenBank/DDBJ databases">
        <title>Deep-cultivation of Planctomycetes and their phenomic and genomic characterization uncovers novel biology.</title>
        <authorList>
            <person name="Wiegand S."/>
            <person name="Jogler M."/>
            <person name="Boedeker C."/>
            <person name="Pinto D."/>
            <person name="Vollmers J."/>
            <person name="Rivas-Marin E."/>
            <person name="Kohn T."/>
            <person name="Peeters S.H."/>
            <person name="Heuer A."/>
            <person name="Rast P."/>
            <person name="Oberbeckmann S."/>
            <person name="Bunk B."/>
            <person name="Jeske O."/>
            <person name="Meyerdierks A."/>
            <person name="Storesund J.E."/>
            <person name="Kallscheuer N."/>
            <person name="Luecker S."/>
            <person name="Lage O.M."/>
            <person name="Pohl T."/>
            <person name="Merkel B.J."/>
            <person name="Hornburger P."/>
            <person name="Mueller R.-W."/>
            <person name="Bruemmer F."/>
            <person name="Labrenz M."/>
            <person name="Spormann A.M."/>
            <person name="Op Den Camp H."/>
            <person name="Overmann J."/>
            <person name="Amann R."/>
            <person name="Jetten M.S.M."/>
            <person name="Mascher T."/>
            <person name="Medema M.H."/>
            <person name="Devos D.P."/>
            <person name="Kaster A.-K."/>
            <person name="Ovreas L."/>
            <person name="Rohde M."/>
            <person name="Galperin M.Y."/>
            <person name="Jogler C."/>
        </authorList>
    </citation>
    <scope>NUCLEOTIDE SEQUENCE [LARGE SCALE GENOMIC DNA]</scope>
    <source>
        <strain evidence="8 9">CA13</strain>
    </source>
</reference>
<comment type="caution">
    <text evidence="8">The sequence shown here is derived from an EMBL/GenBank/DDBJ whole genome shotgun (WGS) entry which is preliminary data.</text>
</comment>
<dbReference type="InterPro" id="IPR014710">
    <property type="entry name" value="RmlC-like_jellyroll"/>
</dbReference>
<name>A0A5C5YZZ8_9BACT</name>
<feature type="domain" description="Cyclic nucleotide-binding" evidence="6">
    <location>
        <begin position="65"/>
        <end position="100"/>
    </location>
</feature>
<evidence type="ECO:0000256" key="4">
    <source>
        <dbReference type="ARBA" id="ARBA00023004"/>
    </source>
</evidence>
<dbReference type="InterPro" id="IPR000595">
    <property type="entry name" value="cNMP-bd_dom"/>
</dbReference>
<feature type="domain" description="Cyclic nucleotide-binding" evidence="6">
    <location>
        <begin position="169"/>
        <end position="210"/>
    </location>
</feature>
<evidence type="ECO:0000256" key="2">
    <source>
        <dbReference type="ARBA" id="ARBA00022723"/>
    </source>
</evidence>
<keyword evidence="3" id="KW-0677">Repeat</keyword>
<dbReference type="InterPro" id="IPR050294">
    <property type="entry name" value="RnfB_subfamily"/>
</dbReference>
<dbReference type="GO" id="GO:0051539">
    <property type="term" value="F:4 iron, 4 sulfur cluster binding"/>
    <property type="evidence" value="ECO:0007669"/>
    <property type="project" value="UniProtKB-KW"/>
</dbReference>
<sequence>MSLITGTPVRRPKRWDYPLDVSMTDTDVAWLRSREPFSSMDSRAFPHAALLGEILRNDCRLLRCEPGEIITRQGDYGGSALLILAGSVRVLVNNLPDEQLYRHSQAAERTWRQKLHRHFFKPSARETRRPEQVSLAHSSNGTPIRRVDDRHAIFLQDCDAVLGQRQGVTLGPRDMFGEVAAMYRLPRSATIVAENEATLIEIRWQGLRLLQADASFCESIEKRYREKWLAVHLRESSLLSELPEEAIARLVNTAELNSYGNKEWYTDYTTSRNFPLAKQIASETIIAEEGHSPTGLTIIRNGFARVTAGHGDSLQTLSYLGKGQAFGFDELCNNLQPTAGSSPSVLQNSLRAVGFVDTLSIPAEVFAEAVLPHLKATPKPHAPTCPSHLLDFVVANRFNNGHRAMVIDMDRCTDCNDCVRACADIHDGNARFARQGPSHGQLQFAQACMHCADPVCMIGCPTGSIARDESTGIVQIHEPICTGCGVCANACPYQNISMVVVRESNGEPYCDQETGDPVQKATMCDGCHSRPGGPACVSACRTNALVRIDLTEPSPLDSLMR</sequence>
<gene>
    <name evidence="8" type="primary">ydhX</name>
    <name evidence="8" type="ORF">CA13_21580</name>
</gene>
<dbReference type="PANTHER" id="PTHR42859:SF17">
    <property type="entry name" value="ELECTRON TRANSPORT PROTEIN HYDN-RELATED"/>
    <property type="match status" value="1"/>
</dbReference>
<keyword evidence="4" id="KW-0408">Iron</keyword>
<dbReference type="InterPro" id="IPR017896">
    <property type="entry name" value="4Fe4S_Fe-S-bd"/>
</dbReference>
<evidence type="ECO:0000256" key="3">
    <source>
        <dbReference type="ARBA" id="ARBA00022737"/>
    </source>
</evidence>
<dbReference type="EMBL" id="SJPJ01000001">
    <property type="protein sequence ID" value="TWT80712.1"/>
    <property type="molecule type" value="Genomic_DNA"/>
</dbReference>
<dbReference type="PANTHER" id="PTHR42859">
    <property type="entry name" value="OXIDOREDUCTASE"/>
    <property type="match status" value="1"/>
</dbReference>
<dbReference type="PROSITE" id="PS00198">
    <property type="entry name" value="4FE4S_FER_1"/>
    <property type="match status" value="1"/>
</dbReference>
<feature type="domain" description="4Fe-4S ferredoxin-type" evidence="7">
    <location>
        <begin position="403"/>
        <end position="431"/>
    </location>
</feature>
<feature type="domain" description="4Fe-4S ferredoxin-type" evidence="7">
    <location>
        <begin position="472"/>
        <end position="501"/>
    </location>
</feature>
<dbReference type="InterPro" id="IPR018490">
    <property type="entry name" value="cNMP-bd_dom_sf"/>
</dbReference>
<evidence type="ECO:0000259" key="7">
    <source>
        <dbReference type="PROSITE" id="PS51379"/>
    </source>
</evidence>
<evidence type="ECO:0000256" key="5">
    <source>
        <dbReference type="ARBA" id="ARBA00023014"/>
    </source>
</evidence>
<dbReference type="Gene3D" id="3.30.70.20">
    <property type="match status" value="2"/>
</dbReference>
<feature type="domain" description="Cyclic nucleotide-binding" evidence="6">
    <location>
        <begin position="238"/>
        <end position="327"/>
    </location>
</feature>
<keyword evidence="5" id="KW-0411">Iron-sulfur</keyword>
<protein>
    <submittedName>
        <fullName evidence="8">Putative ferredoxin-like protein YdhX</fullName>
    </submittedName>
</protein>
<dbReference type="CDD" id="cd00038">
    <property type="entry name" value="CAP_ED"/>
    <property type="match status" value="2"/>
</dbReference>
<dbReference type="PROSITE" id="PS51379">
    <property type="entry name" value="4FE4S_FER_2"/>
    <property type="match status" value="2"/>
</dbReference>